<feature type="coiled-coil region" evidence="1">
    <location>
        <begin position="333"/>
        <end position="360"/>
    </location>
</feature>
<comment type="caution">
    <text evidence="3">The sequence shown here is derived from an EMBL/GenBank/DDBJ whole genome shotgun (WGS) entry which is preliminary data.</text>
</comment>
<feature type="coiled-coil region" evidence="1">
    <location>
        <begin position="621"/>
        <end position="691"/>
    </location>
</feature>
<dbReference type="EMBL" id="LNOI01000001">
    <property type="protein sequence ID" value="KUY20919.1"/>
    <property type="molecule type" value="Genomic_DNA"/>
</dbReference>
<reference evidence="3 4" key="1">
    <citation type="submission" date="2015-11" db="EMBL/GenBank/DDBJ databases">
        <authorList>
            <person name="Nicholson A.C."/>
            <person name="Humrighouse B.W."/>
            <person name="Graziano J."/>
            <person name="Lasker B."/>
            <person name="Whitney A.M."/>
            <person name="Mcquiston J.R."/>
        </authorList>
    </citation>
    <scope>NUCLEOTIDE SEQUENCE [LARGE SCALE GENOMIC DNA]</scope>
    <source>
        <strain evidence="3 4">G4071</strain>
    </source>
</reference>
<dbReference type="InterPro" id="IPR053058">
    <property type="entry name" value="Mulikevirus_tape_measure"/>
</dbReference>
<organism evidence="3 4">
    <name type="scientific">Elizabethkingia miricola</name>
    <name type="common">Chryseobacterium miricola</name>
    <dbReference type="NCBI Taxonomy" id="172045"/>
    <lineage>
        <taxon>Bacteria</taxon>
        <taxon>Pseudomonadati</taxon>
        <taxon>Bacteroidota</taxon>
        <taxon>Flavobacteriia</taxon>
        <taxon>Flavobacteriales</taxon>
        <taxon>Weeksellaceae</taxon>
        <taxon>Elizabethkingia</taxon>
    </lineage>
</organism>
<dbReference type="InterPro" id="IPR013491">
    <property type="entry name" value="Tape_meas_N"/>
</dbReference>
<dbReference type="RefSeq" id="WP_059344548.1">
    <property type="nucleotide sequence ID" value="NZ_FTQX01000016.1"/>
</dbReference>
<feature type="coiled-coil region" evidence="1">
    <location>
        <begin position="1113"/>
        <end position="1179"/>
    </location>
</feature>
<feature type="coiled-coil region" evidence="1">
    <location>
        <begin position="815"/>
        <end position="851"/>
    </location>
</feature>
<feature type="domain" description="Tape measure protein N-terminal" evidence="2">
    <location>
        <begin position="70"/>
        <end position="255"/>
    </location>
</feature>
<evidence type="ECO:0000313" key="4">
    <source>
        <dbReference type="Proteomes" id="UP000064412"/>
    </source>
</evidence>
<dbReference type="PANTHER" id="PTHR38812">
    <property type="entry name" value="MU-LIKE PROPHAGE FLUMU PROTEIN GP42"/>
    <property type="match status" value="1"/>
</dbReference>
<dbReference type="Pfam" id="PF20155">
    <property type="entry name" value="TMP_3"/>
    <property type="match status" value="1"/>
</dbReference>
<feature type="coiled-coil region" evidence="1">
    <location>
        <begin position="452"/>
        <end position="479"/>
    </location>
</feature>
<accession>A0ABD4DQ55</accession>
<evidence type="ECO:0000256" key="1">
    <source>
        <dbReference type="SAM" id="Coils"/>
    </source>
</evidence>
<name>A0ABD4DQ55_ELIMR</name>
<feature type="coiled-coil region" evidence="1">
    <location>
        <begin position="1318"/>
        <end position="1373"/>
    </location>
</feature>
<protein>
    <recommendedName>
        <fullName evidence="2">Tape measure protein N-terminal domain-containing protein</fullName>
    </recommendedName>
</protein>
<sequence length="1578" mass="175681">MNNTQGSLFFGAGIDLTQWRNGINEMRQDILGLNNTVQQETSKIDSAFKNLSLGIAGYFSANALKGFVMELINIRGEFQKTEIAFSTMLGNGGQAKQLMGQMVNLAAKTPFSLQDVSNGAKQLLAFQVPANEVVDTLTRMGNIAAGLSVPIQRINLVYGQVKAKGKLMGDDLRQFTEAGIPMIHELAKAMGKADSEIAKMVSDGKIGFEDVKKVLFNLTNEGGMFFNLMEEQSATLSGKISNLGDAWDQMLNKIGQSQEGALGQGIDALAYLVDHYKEVLNIIEALVVVYGAYRAALITISAVEAFRSRTITRDIAAMSFSEKMALGRALVIERQAQANLMEAQTELAAANAKLANAQADKTAMGAIMASNAAKEVKIATTRVETAQEALSIATKNASALSEMRLTAAQQLREASLRALAAAEAFLNATMLSNPYVLVTVAVVGLIYAYFKLRDTTTALEKAEKSLAENRQKNTKILDELTSKTQEYLNVLRSDYATALQKRLNYEKLLALYPDLLKSISMETLATMDLVEANKLLAKEKDKKDKDLLIGDIEKTKEQIKNLKTILSTNGITGPSAESLGLESHNWSGMTGYRKDLEAAEIALKKQQFLLDRRNESEKIANMTVEQRKTYYENELKSLESQLFQHKQKNKHLKDADILTIKLGNSLSNLSVSSLILEIKKAQAELSSLQSAAKPVDKNKAFWEAQKKEASDANDNMSGKQIGGTEWNNNIKKIREADLQLKKYDYSLKKTKKEGRQIAEILPVGSIAELQRRAKLIEDAGKVAVNGMVKLRTVDKYGSERDKKGKPYYTGEVISVEEAKKRVEDINRKVRQLQAESQAKTFSEEMDETKRQIGVRDKLLQQGYSKDSVDKMFPKIKDKSFLQYLEETDIAVKKLISSGKGDKETSENLALISKTISEYKGLETYIEGVSYQIDVLKTKFSGNELISQLDRLKILDPGDSTEEERAAKERAIVKAQEDERRRIETNYNQLLNDHKTFEEKKAKITKDLNDALELAKNDSERERIKKAYGEQLSALTVEAFRASKDWEIAFGELEFVSKSSLERILKKLIEFREANKVNLSVQDYRIVSEKINEVQNRLNDSNPLKAIMASWKDYRNASEDVKKAQAELTAANEELALSEIFLKNVSSMSADEAKEAYKKYEEAKKRVKKASEDLSAAEVKQAGVLGQLYKSLASVTKYFESIRSVISSVRGAFEDLGLSTDNVFGDILDNIEQTMSGLNQMQEGVGNAIKGLASGNYVQAVAGGIQAIGGMIKAVSGWFNNDKKKERAIKREAEALKELKSAYEDLAYAANKALGTDKYDAEKRSLQNIRDQQARLREMYRIEGDKKKSDSGKMDEYKEQIKSLDRQYQDLVDNIAKDFLQTDAKDMASQLTDGLVEALTKGEDALDSIDKKANDVFANMAKAWVRSRLEKSMGSIFDDMLQKSGINKDGTGTFTPLTAQQMNEFKERMKNATKSQQEFLEQYKEFFDTSKTDPKGLEGAIKGVSEETASVIAGQMNAIRINQGKMIEMHDKSTAVLREQLIQMSKIEFNTSNLHQMKKDLSELNNKVTKDNGLRPAGL</sequence>
<dbReference type="PANTHER" id="PTHR38812:SF2">
    <property type="entry name" value="MU-LIKE PROPHAGE FLUMU PROTEIN GP42"/>
    <property type="match status" value="1"/>
</dbReference>
<gene>
    <name evidence="3" type="ORF">ATB95_08455</name>
</gene>
<keyword evidence="1" id="KW-0175">Coiled coil</keyword>
<proteinExistence type="predicted"/>
<evidence type="ECO:0000259" key="2">
    <source>
        <dbReference type="Pfam" id="PF20155"/>
    </source>
</evidence>
<feature type="coiled-coil region" evidence="1">
    <location>
        <begin position="972"/>
        <end position="1006"/>
    </location>
</feature>
<evidence type="ECO:0000313" key="3">
    <source>
        <dbReference type="EMBL" id="KUY20919.1"/>
    </source>
</evidence>
<dbReference type="NCBIfam" id="TIGR02675">
    <property type="entry name" value="tape_meas_nterm"/>
    <property type="match status" value="1"/>
</dbReference>
<dbReference type="Proteomes" id="UP000064412">
    <property type="component" value="Unassembled WGS sequence"/>
</dbReference>